<accession>A0A3L6SL86</accession>
<name>A0A3L6SL86_PANMI</name>
<proteinExistence type="predicted"/>
<dbReference type="OrthoDB" id="1194594at2759"/>
<reference evidence="2" key="1">
    <citation type="journal article" date="2019" name="Nat. Commun.">
        <title>The genome of broomcorn millet.</title>
        <authorList>
            <person name="Zou C."/>
            <person name="Miki D."/>
            <person name="Li D."/>
            <person name="Tang Q."/>
            <person name="Xiao L."/>
            <person name="Rajput S."/>
            <person name="Deng P."/>
            <person name="Jia W."/>
            <person name="Huang R."/>
            <person name="Zhang M."/>
            <person name="Sun Y."/>
            <person name="Hu J."/>
            <person name="Fu X."/>
            <person name="Schnable P.S."/>
            <person name="Li F."/>
            <person name="Zhang H."/>
            <person name="Feng B."/>
            <person name="Zhu X."/>
            <person name="Liu R."/>
            <person name="Schnable J.C."/>
            <person name="Zhu J.-K."/>
            <person name="Zhang H."/>
        </authorList>
    </citation>
    <scope>NUCLEOTIDE SEQUENCE [LARGE SCALE GENOMIC DNA]</scope>
</reference>
<gene>
    <name evidence="1" type="ORF">C2845_PM07G14520</name>
</gene>
<dbReference type="PANTHER" id="PTHR33018">
    <property type="entry name" value="OS10G0338966 PROTEIN-RELATED"/>
    <property type="match status" value="1"/>
</dbReference>
<dbReference type="Proteomes" id="UP000275267">
    <property type="component" value="Unassembled WGS sequence"/>
</dbReference>
<dbReference type="PANTHER" id="PTHR33018:SF34">
    <property type="entry name" value="OS02G0472350 PROTEIN"/>
    <property type="match status" value="1"/>
</dbReference>
<evidence type="ECO:0000313" key="2">
    <source>
        <dbReference type="Proteomes" id="UP000275267"/>
    </source>
</evidence>
<evidence type="ECO:0000313" key="1">
    <source>
        <dbReference type="EMBL" id="RLN22574.1"/>
    </source>
</evidence>
<dbReference type="EMBL" id="PQIB02000004">
    <property type="protein sequence ID" value="RLN22574.1"/>
    <property type="molecule type" value="Genomic_DNA"/>
</dbReference>
<sequence>MEEEWERAGIPNPLAALPKRARWWVYARGDFPRCGQVIDKSQEAQEVVEKMLDMSSQTTQGTLKQDRERDVLTMALQNDKHPGRTRGMGSKVPWGKGFSEYSDSYRSQSRSKAHQAELTEERIIAMVDERVQQVLIQSSQCNINRASSPPARKSSCASTSHLELDASPFPVDEIQEATRCRLAHNGYINSSCRWPSFSK</sequence>
<protein>
    <submittedName>
        <fullName evidence="1">Uncharacterized protein</fullName>
    </submittedName>
</protein>
<comment type="caution">
    <text evidence="1">The sequence shown here is derived from an EMBL/GenBank/DDBJ whole genome shotgun (WGS) entry which is preliminary data.</text>
</comment>
<dbReference type="AlphaFoldDB" id="A0A3L6SL86"/>
<organism evidence="1 2">
    <name type="scientific">Panicum miliaceum</name>
    <name type="common">Proso millet</name>
    <name type="synonym">Broomcorn millet</name>
    <dbReference type="NCBI Taxonomy" id="4540"/>
    <lineage>
        <taxon>Eukaryota</taxon>
        <taxon>Viridiplantae</taxon>
        <taxon>Streptophyta</taxon>
        <taxon>Embryophyta</taxon>
        <taxon>Tracheophyta</taxon>
        <taxon>Spermatophyta</taxon>
        <taxon>Magnoliopsida</taxon>
        <taxon>Liliopsida</taxon>
        <taxon>Poales</taxon>
        <taxon>Poaceae</taxon>
        <taxon>PACMAD clade</taxon>
        <taxon>Panicoideae</taxon>
        <taxon>Panicodae</taxon>
        <taxon>Paniceae</taxon>
        <taxon>Panicinae</taxon>
        <taxon>Panicum</taxon>
        <taxon>Panicum sect. Panicum</taxon>
    </lineage>
</organism>
<keyword evidence="2" id="KW-1185">Reference proteome</keyword>